<evidence type="ECO:0000259" key="2">
    <source>
        <dbReference type="Pfam" id="PF04773"/>
    </source>
</evidence>
<organism evidence="4 5">
    <name type="scientific">Chitinophaga pollutisoli</name>
    <dbReference type="NCBI Taxonomy" id="3133966"/>
    <lineage>
        <taxon>Bacteria</taxon>
        <taxon>Pseudomonadati</taxon>
        <taxon>Bacteroidota</taxon>
        <taxon>Chitinophagia</taxon>
        <taxon>Chitinophagales</taxon>
        <taxon>Chitinophagaceae</taxon>
        <taxon>Chitinophaga</taxon>
    </lineage>
</organism>
<accession>A0ABZ2YT99</accession>
<feature type="domain" description="Protein FecR C-terminal" evidence="3">
    <location>
        <begin position="286"/>
        <end position="354"/>
    </location>
</feature>
<name>A0ABZ2YT99_9BACT</name>
<sequence length="356" mass="40584">MNRIWELLAKKFSHEISDHERLELEELLKAYQHDFEQSELLQAAYDLKAVSPEDDGALERSEMRLRRMLVETAVEAEPETEATPAEEMRKPSHIRRFSRYYIAGLVNVAAIALIFVWPLVFSEGPLYNKINTERGAKTTVHLPDGSVVTLNSGSRLSYNKDFGVKNRDIKLEGEAYFDVVKNANMPMLVSAGNVEVKVLGTTFNVKAYPEDSVVEASLFTGAIQLMSEKDPERVILLRPREKVTISRQQDIIAAPVAARGETVSLKQMLFNRADSSFDETAWMQNKLVFKAVRFRDVANELQRKFNTDIQFNDAKFQDIRITGTFAEENIQEIIQALQETIPFQYTISGHKIYISQ</sequence>
<dbReference type="PIRSF" id="PIRSF018266">
    <property type="entry name" value="FecR"/>
    <property type="match status" value="1"/>
</dbReference>
<keyword evidence="1" id="KW-0812">Transmembrane</keyword>
<keyword evidence="5" id="KW-1185">Reference proteome</keyword>
<protein>
    <submittedName>
        <fullName evidence="4">FecR domain-containing protein</fullName>
    </submittedName>
</protein>
<dbReference type="RefSeq" id="WP_341837381.1">
    <property type="nucleotide sequence ID" value="NZ_CP149822.1"/>
</dbReference>
<dbReference type="InterPro" id="IPR012373">
    <property type="entry name" value="Ferrdict_sens_TM"/>
</dbReference>
<dbReference type="Gene3D" id="2.60.120.1440">
    <property type="match status" value="1"/>
</dbReference>
<dbReference type="PANTHER" id="PTHR30273">
    <property type="entry name" value="PERIPLASMIC SIGNAL SENSOR AND SIGMA FACTOR ACTIVATOR FECR-RELATED"/>
    <property type="match status" value="1"/>
</dbReference>
<dbReference type="PANTHER" id="PTHR30273:SF2">
    <property type="entry name" value="PROTEIN FECR"/>
    <property type="match status" value="1"/>
</dbReference>
<reference evidence="5" key="1">
    <citation type="submission" date="2024-03" db="EMBL/GenBank/DDBJ databases">
        <title>Chitinophaga horti sp. nov., isolated from garden soil.</title>
        <authorList>
            <person name="Lee D.S."/>
            <person name="Han D.M."/>
            <person name="Baek J.H."/>
            <person name="Choi D.G."/>
            <person name="Jeon J.H."/>
            <person name="Jeon C.O."/>
        </authorList>
    </citation>
    <scope>NUCLEOTIDE SEQUENCE [LARGE SCALE GENOMIC DNA]</scope>
    <source>
        <strain evidence="5">GPA1</strain>
    </source>
</reference>
<proteinExistence type="predicted"/>
<dbReference type="InterPro" id="IPR032508">
    <property type="entry name" value="FecR_C"/>
</dbReference>
<dbReference type="Pfam" id="PF04773">
    <property type="entry name" value="FecR"/>
    <property type="match status" value="1"/>
</dbReference>
<feature type="domain" description="FecR protein" evidence="2">
    <location>
        <begin position="129"/>
        <end position="223"/>
    </location>
</feature>
<feature type="transmembrane region" description="Helical" evidence="1">
    <location>
        <begin position="100"/>
        <end position="120"/>
    </location>
</feature>
<evidence type="ECO:0000313" key="4">
    <source>
        <dbReference type="EMBL" id="WZN42547.1"/>
    </source>
</evidence>
<gene>
    <name evidence="4" type="ORF">WJU16_05805</name>
</gene>
<dbReference type="InterPro" id="IPR006860">
    <property type="entry name" value="FecR"/>
</dbReference>
<keyword evidence="1" id="KW-0472">Membrane</keyword>
<dbReference type="EMBL" id="CP149822">
    <property type="protein sequence ID" value="WZN42547.1"/>
    <property type="molecule type" value="Genomic_DNA"/>
</dbReference>
<evidence type="ECO:0000259" key="3">
    <source>
        <dbReference type="Pfam" id="PF16344"/>
    </source>
</evidence>
<dbReference type="Gene3D" id="3.55.50.30">
    <property type="match status" value="1"/>
</dbReference>
<evidence type="ECO:0000313" key="5">
    <source>
        <dbReference type="Proteomes" id="UP001485459"/>
    </source>
</evidence>
<dbReference type="Pfam" id="PF16344">
    <property type="entry name" value="FecR_C"/>
    <property type="match status" value="1"/>
</dbReference>
<keyword evidence="1" id="KW-1133">Transmembrane helix</keyword>
<dbReference type="Proteomes" id="UP001485459">
    <property type="component" value="Chromosome"/>
</dbReference>
<evidence type="ECO:0000256" key="1">
    <source>
        <dbReference type="SAM" id="Phobius"/>
    </source>
</evidence>